<protein>
    <submittedName>
        <fullName evidence="2">Uncharacterized protein</fullName>
    </submittedName>
</protein>
<sequence length="198" mass="22128">MSSNKNVEQAANIKNDEGEETTTNVADTVQTKTELAVTQSTFTYGEESSSGRKRRHSFDGSATSLLGAMIQARGEKRENWLNALEQKYAKMEKELGIDDNASDVVDFEEDSMETILKKVERSEEKVRAWEEKEANTASTSASTSMQAPTDDWNLGKEQSSDDSQAEVTDDEEDDDEEAMENQESEEETAEDGEEKEEN</sequence>
<evidence type="ECO:0000313" key="2">
    <source>
        <dbReference type="EMBL" id="KAL3099812.1"/>
    </source>
</evidence>
<feature type="compositionally biased region" description="Basic and acidic residues" evidence="1">
    <location>
        <begin position="121"/>
        <end position="134"/>
    </location>
</feature>
<reference evidence="2 3" key="1">
    <citation type="submission" date="2024-10" db="EMBL/GenBank/DDBJ databases">
        <authorList>
            <person name="Kim D."/>
        </authorList>
    </citation>
    <scope>NUCLEOTIDE SEQUENCE [LARGE SCALE GENOMIC DNA]</scope>
    <source>
        <strain evidence="2">BH-2024</strain>
    </source>
</reference>
<evidence type="ECO:0000256" key="1">
    <source>
        <dbReference type="SAM" id="MobiDB-lite"/>
    </source>
</evidence>
<gene>
    <name evidence="2" type="ORF">niasHT_028590</name>
</gene>
<feature type="region of interest" description="Disordered" evidence="1">
    <location>
        <begin position="121"/>
        <end position="198"/>
    </location>
</feature>
<keyword evidence="3" id="KW-1185">Reference proteome</keyword>
<feature type="region of interest" description="Disordered" evidence="1">
    <location>
        <begin position="40"/>
        <end position="59"/>
    </location>
</feature>
<organism evidence="2 3">
    <name type="scientific">Heterodera trifolii</name>
    <dbReference type="NCBI Taxonomy" id="157864"/>
    <lineage>
        <taxon>Eukaryota</taxon>
        <taxon>Metazoa</taxon>
        <taxon>Ecdysozoa</taxon>
        <taxon>Nematoda</taxon>
        <taxon>Chromadorea</taxon>
        <taxon>Rhabditida</taxon>
        <taxon>Tylenchina</taxon>
        <taxon>Tylenchomorpha</taxon>
        <taxon>Tylenchoidea</taxon>
        <taxon>Heteroderidae</taxon>
        <taxon>Heteroderinae</taxon>
        <taxon>Heterodera</taxon>
    </lineage>
</organism>
<dbReference type="Proteomes" id="UP001620626">
    <property type="component" value="Unassembled WGS sequence"/>
</dbReference>
<dbReference type="AlphaFoldDB" id="A0ABD2KA66"/>
<accession>A0ABD2KA66</accession>
<feature type="region of interest" description="Disordered" evidence="1">
    <location>
        <begin position="1"/>
        <end position="30"/>
    </location>
</feature>
<dbReference type="EMBL" id="JBICBT010000803">
    <property type="protein sequence ID" value="KAL3099812.1"/>
    <property type="molecule type" value="Genomic_DNA"/>
</dbReference>
<proteinExistence type="predicted"/>
<name>A0ABD2KA66_9BILA</name>
<feature type="compositionally biased region" description="Polar residues" evidence="1">
    <location>
        <begin position="21"/>
        <end position="30"/>
    </location>
</feature>
<comment type="caution">
    <text evidence="2">The sequence shown here is derived from an EMBL/GenBank/DDBJ whole genome shotgun (WGS) entry which is preliminary data.</text>
</comment>
<feature type="compositionally biased region" description="Acidic residues" evidence="1">
    <location>
        <begin position="163"/>
        <end position="198"/>
    </location>
</feature>
<evidence type="ECO:0000313" key="3">
    <source>
        <dbReference type="Proteomes" id="UP001620626"/>
    </source>
</evidence>
<feature type="compositionally biased region" description="Low complexity" evidence="1">
    <location>
        <begin position="135"/>
        <end position="149"/>
    </location>
</feature>